<accession>A0ACC3T0F1</accession>
<comment type="caution">
    <text evidence="1">The sequence shown here is derived from an EMBL/GenBank/DDBJ whole genome shotgun (WGS) entry which is preliminary data.</text>
</comment>
<sequence>MCTFGKRQLCIIGTHKPALYICDADVRCGLSRTSVVEDALRMQDIGTPESIVTCTSRNMDQTRILVGLRNGTLLAGTLESQAQSDPGVCGVTMAIKKSIRLGIMPLKLQPTANPELVYVLSDLLWRAELGNGDHNWLHAEQVIFDDLRDKPIAALHPLNFPPFTSTLVCLLSNRFTIVEVGADPVECVSTINLNESPRRLLYLDHVRAFAVTRTGTVHQLQFVDPMNGQKSCLE</sequence>
<gene>
    <name evidence="1" type="ORF">V1525DRAFT_164582</name>
</gene>
<protein>
    <submittedName>
        <fullName evidence="1">Uncharacterized protein</fullName>
    </submittedName>
</protein>
<dbReference type="Proteomes" id="UP001433508">
    <property type="component" value="Unassembled WGS sequence"/>
</dbReference>
<proteinExistence type="predicted"/>
<name>A0ACC3T0F1_LIPKO</name>
<evidence type="ECO:0000313" key="1">
    <source>
        <dbReference type="EMBL" id="KAK9237368.1"/>
    </source>
</evidence>
<organism evidence="1 2">
    <name type="scientific">Lipomyces kononenkoae</name>
    <name type="common">Yeast</name>
    <dbReference type="NCBI Taxonomy" id="34357"/>
    <lineage>
        <taxon>Eukaryota</taxon>
        <taxon>Fungi</taxon>
        <taxon>Dikarya</taxon>
        <taxon>Ascomycota</taxon>
        <taxon>Saccharomycotina</taxon>
        <taxon>Lipomycetes</taxon>
        <taxon>Lipomycetales</taxon>
        <taxon>Lipomycetaceae</taxon>
        <taxon>Lipomyces</taxon>
    </lineage>
</organism>
<evidence type="ECO:0000313" key="2">
    <source>
        <dbReference type="Proteomes" id="UP001433508"/>
    </source>
</evidence>
<keyword evidence="2" id="KW-1185">Reference proteome</keyword>
<reference evidence="2" key="1">
    <citation type="journal article" date="2024" name="Front. Bioeng. Biotechnol.">
        <title>Genome-scale model development and genomic sequencing of the oleaginous clade Lipomyces.</title>
        <authorList>
            <person name="Czajka J.J."/>
            <person name="Han Y."/>
            <person name="Kim J."/>
            <person name="Mondo S.J."/>
            <person name="Hofstad B.A."/>
            <person name="Robles A."/>
            <person name="Haridas S."/>
            <person name="Riley R."/>
            <person name="LaButti K."/>
            <person name="Pangilinan J."/>
            <person name="Andreopoulos W."/>
            <person name="Lipzen A."/>
            <person name="Yan J."/>
            <person name="Wang M."/>
            <person name="Ng V."/>
            <person name="Grigoriev I.V."/>
            <person name="Spatafora J.W."/>
            <person name="Magnuson J.K."/>
            <person name="Baker S.E."/>
            <person name="Pomraning K.R."/>
        </authorList>
    </citation>
    <scope>NUCLEOTIDE SEQUENCE [LARGE SCALE GENOMIC DNA]</scope>
    <source>
        <strain evidence="2">CBS 7786</strain>
    </source>
</reference>
<dbReference type="EMBL" id="MU971370">
    <property type="protein sequence ID" value="KAK9237368.1"/>
    <property type="molecule type" value="Genomic_DNA"/>
</dbReference>